<dbReference type="EMBL" id="JAXCGZ010007587">
    <property type="protein sequence ID" value="KAK7079090.1"/>
    <property type="molecule type" value="Genomic_DNA"/>
</dbReference>
<keyword evidence="1 2" id="KW-0560">Oxidoreductase</keyword>
<dbReference type="GO" id="GO:0004800">
    <property type="term" value="F:thyroxine 5'-deiodinase activity"/>
    <property type="evidence" value="ECO:0007669"/>
    <property type="project" value="InterPro"/>
</dbReference>
<dbReference type="InterPro" id="IPR000643">
    <property type="entry name" value="Iodothyronine_deiodinase"/>
</dbReference>
<evidence type="ECO:0000313" key="3">
    <source>
        <dbReference type="Proteomes" id="UP001381693"/>
    </source>
</evidence>
<organism evidence="2 3">
    <name type="scientific">Halocaridina rubra</name>
    <name type="common">Hawaiian red shrimp</name>
    <dbReference type="NCBI Taxonomy" id="373956"/>
    <lineage>
        <taxon>Eukaryota</taxon>
        <taxon>Metazoa</taxon>
        <taxon>Ecdysozoa</taxon>
        <taxon>Arthropoda</taxon>
        <taxon>Crustacea</taxon>
        <taxon>Multicrustacea</taxon>
        <taxon>Malacostraca</taxon>
        <taxon>Eumalacostraca</taxon>
        <taxon>Eucarida</taxon>
        <taxon>Decapoda</taxon>
        <taxon>Pleocyemata</taxon>
        <taxon>Caridea</taxon>
        <taxon>Atyoidea</taxon>
        <taxon>Atyidae</taxon>
        <taxon>Halocaridina</taxon>
    </lineage>
</organism>
<dbReference type="PANTHER" id="PTHR11781">
    <property type="entry name" value="IODOTHYRONINE DEIODINASE"/>
    <property type="match status" value="1"/>
</dbReference>
<protein>
    <recommendedName>
        <fullName evidence="1">Iodothyronine deiodinase</fullName>
    </recommendedName>
</protein>
<dbReference type="Pfam" id="PF00837">
    <property type="entry name" value="T4_deiodinase"/>
    <property type="match status" value="1"/>
</dbReference>
<dbReference type="Gene3D" id="3.40.30.10">
    <property type="entry name" value="Glutaredoxin"/>
    <property type="match status" value="1"/>
</dbReference>
<evidence type="ECO:0000313" key="2">
    <source>
        <dbReference type="EMBL" id="KAK7079090.1"/>
    </source>
</evidence>
<gene>
    <name evidence="2" type="primary">DIO1_1</name>
    <name evidence="2" type="ORF">SK128_001198</name>
</gene>
<accession>A0AAN9ABD3</accession>
<dbReference type="GO" id="GO:0042403">
    <property type="term" value="P:thyroid hormone metabolic process"/>
    <property type="evidence" value="ECO:0007669"/>
    <property type="project" value="TreeGrafter"/>
</dbReference>
<dbReference type="GO" id="GO:0042446">
    <property type="term" value="P:hormone biosynthetic process"/>
    <property type="evidence" value="ECO:0007669"/>
    <property type="project" value="UniProtKB-KW"/>
</dbReference>
<dbReference type="AlphaFoldDB" id="A0AAN9ABD3"/>
<dbReference type="PANTHER" id="PTHR11781:SF22">
    <property type="entry name" value="TYPE I IODOTHYRONINE DEIODINASE"/>
    <property type="match status" value="1"/>
</dbReference>
<reference evidence="2 3" key="1">
    <citation type="submission" date="2023-11" db="EMBL/GenBank/DDBJ databases">
        <title>Halocaridina rubra genome assembly.</title>
        <authorList>
            <person name="Smith C."/>
        </authorList>
    </citation>
    <scope>NUCLEOTIDE SEQUENCE [LARGE SCALE GENOMIC DNA]</scope>
    <source>
        <strain evidence="2">EP-1</strain>
        <tissue evidence="2">Whole</tissue>
    </source>
</reference>
<dbReference type="Proteomes" id="UP001381693">
    <property type="component" value="Unassembled WGS sequence"/>
</dbReference>
<comment type="function">
    <text evidence="1">Responsible for the deiodination of T4 (3,5,3',5'-tetraiodothyronine).</text>
</comment>
<proteinExistence type="inferred from homology"/>
<sequence length="122" mass="14042">MANLQRFRQITKDFSEVADYVLIYIAEAHPTDGWAIEGNIEIANHKNLEERFRAAQQMLEIEPQSCPVLVDTLSDDANRAYGGMPERLYIVLDGVIVYKGEQGPYGYKLREVEEWLTKYRGT</sequence>
<evidence type="ECO:0000256" key="1">
    <source>
        <dbReference type="RuleBase" id="RU000676"/>
    </source>
</evidence>
<name>A0AAN9ABD3_HALRR</name>
<comment type="similarity">
    <text evidence="1">Belongs to the iodothyronine deiodinase family.</text>
</comment>
<keyword evidence="1" id="KW-0893">Thyroid hormones biosynthesis</keyword>
<keyword evidence="1" id="KW-0712">Selenocysteine</keyword>
<keyword evidence="3" id="KW-1185">Reference proteome</keyword>
<comment type="caution">
    <text evidence="2">The sequence shown here is derived from an EMBL/GenBank/DDBJ whole genome shotgun (WGS) entry which is preliminary data.</text>
</comment>